<protein>
    <submittedName>
        <fullName evidence="1">Uncharacterized protein</fullName>
    </submittedName>
</protein>
<reference evidence="1" key="1">
    <citation type="submission" date="2014-11" db="EMBL/GenBank/DDBJ databases">
        <authorList>
            <person name="Amaro Gonzalez C."/>
        </authorList>
    </citation>
    <scope>NUCLEOTIDE SEQUENCE</scope>
</reference>
<name>A0A0E9PF72_ANGAN</name>
<reference evidence="1" key="2">
    <citation type="journal article" date="2015" name="Fish Shellfish Immunol.">
        <title>Early steps in the European eel (Anguilla anguilla)-Vibrio vulnificus interaction in the gills: Role of the RtxA13 toxin.</title>
        <authorList>
            <person name="Callol A."/>
            <person name="Pajuelo D."/>
            <person name="Ebbesson L."/>
            <person name="Teles M."/>
            <person name="MacKenzie S."/>
            <person name="Amaro C."/>
        </authorList>
    </citation>
    <scope>NUCLEOTIDE SEQUENCE</scope>
</reference>
<dbReference type="AlphaFoldDB" id="A0A0E9PF72"/>
<proteinExistence type="predicted"/>
<organism evidence="1">
    <name type="scientific">Anguilla anguilla</name>
    <name type="common">European freshwater eel</name>
    <name type="synonym">Muraena anguilla</name>
    <dbReference type="NCBI Taxonomy" id="7936"/>
    <lineage>
        <taxon>Eukaryota</taxon>
        <taxon>Metazoa</taxon>
        <taxon>Chordata</taxon>
        <taxon>Craniata</taxon>
        <taxon>Vertebrata</taxon>
        <taxon>Euteleostomi</taxon>
        <taxon>Actinopterygii</taxon>
        <taxon>Neopterygii</taxon>
        <taxon>Teleostei</taxon>
        <taxon>Anguilliformes</taxon>
        <taxon>Anguillidae</taxon>
        <taxon>Anguilla</taxon>
    </lineage>
</organism>
<sequence length="50" mass="6047">MKKSLHVVNFHQEVLQRRSIMTVLQMWNVVTRMARLMGHLKVELIHYQCL</sequence>
<dbReference type="EMBL" id="GBXM01105670">
    <property type="protein sequence ID" value="JAH02907.1"/>
    <property type="molecule type" value="Transcribed_RNA"/>
</dbReference>
<accession>A0A0E9PF72</accession>
<evidence type="ECO:0000313" key="1">
    <source>
        <dbReference type="EMBL" id="JAH02907.1"/>
    </source>
</evidence>